<dbReference type="Proteomes" id="UP000215914">
    <property type="component" value="Chromosome 8"/>
</dbReference>
<dbReference type="EMBL" id="CM007897">
    <property type="protein sequence ID" value="OTG18494.1"/>
    <property type="molecule type" value="Genomic_DNA"/>
</dbReference>
<dbReference type="STRING" id="4232.A0A251U5T6"/>
<evidence type="ECO:0000313" key="2">
    <source>
        <dbReference type="Proteomes" id="UP000215914"/>
    </source>
</evidence>
<accession>A0A251U5T6</accession>
<gene>
    <name evidence="1" type="ORF">HannXRQ_Chr08g0223711</name>
</gene>
<keyword evidence="2" id="KW-1185">Reference proteome</keyword>
<protein>
    <submittedName>
        <fullName evidence="1">Uncharacterized protein</fullName>
    </submittedName>
</protein>
<evidence type="ECO:0000313" key="1">
    <source>
        <dbReference type="EMBL" id="OTG18494.1"/>
    </source>
</evidence>
<organism evidence="1 2">
    <name type="scientific">Helianthus annuus</name>
    <name type="common">Common sunflower</name>
    <dbReference type="NCBI Taxonomy" id="4232"/>
    <lineage>
        <taxon>Eukaryota</taxon>
        <taxon>Viridiplantae</taxon>
        <taxon>Streptophyta</taxon>
        <taxon>Embryophyta</taxon>
        <taxon>Tracheophyta</taxon>
        <taxon>Spermatophyta</taxon>
        <taxon>Magnoliopsida</taxon>
        <taxon>eudicotyledons</taxon>
        <taxon>Gunneridae</taxon>
        <taxon>Pentapetalae</taxon>
        <taxon>asterids</taxon>
        <taxon>campanulids</taxon>
        <taxon>Asterales</taxon>
        <taxon>Asteraceae</taxon>
        <taxon>Asteroideae</taxon>
        <taxon>Heliantheae alliance</taxon>
        <taxon>Heliantheae</taxon>
        <taxon>Helianthus</taxon>
    </lineage>
</organism>
<proteinExistence type="predicted"/>
<name>A0A251U5T6_HELAN</name>
<sequence>MTSSISFSLLENPINVSFNWDEWLFATSDGIIGLGVGSFLDLRSWFPNNEVSPCDVCSEAGIKTKSRLLCTFLRAVITTFTTRFIAPPISTSLFTIPKMFLKLDPKESRICCLDGREKNVYLREWPWLPETLKRLKIWVSYG</sequence>
<dbReference type="AlphaFoldDB" id="A0A251U5T6"/>
<reference evidence="2" key="1">
    <citation type="journal article" date="2017" name="Nature">
        <title>The sunflower genome provides insights into oil metabolism, flowering and Asterid evolution.</title>
        <authorList>
            <person name="Badouin H."/>
            <person name="Gouzy J."/>
            <person name="Grassa C.J."/>
            <person name="Murat F."/>
            <person name="Staton S.E."/>
            <person name="Cottret L."/>
            <person name="Lelandais-Briere C."/>
            <person name="Owens G.L."/>
            <person name="Carrere S."/>
            <person name="Mayjonade B."/>
            <person name="Legrand L."/>
            <person name="Gill N."/>
            <person name="Kane N.C."/>
            <person name="Bowers J.E."/>
            <person name="Hubner S."/>
            <person name="Bellec A."/>
            <person name="Berard A."/>
            <person name="Berges H."/>
            <person name="Blanchet N."/>
            <person name="Boniface M.C."/>
            <person name="Brunel D."/>
            <person name="Catrice O."/>
            <person name="Chaidir N."/>
            <person name="Claudel C."/>
            <person name="Donnadieu C."/>
            <person name="Faraut T."/>
            <person name="Fievet G."/>
            <person name="Helmstetter N."/>
            <person name="King M."/>
            <person name="Knapp S.J."/>
            <person name="Lai Z."/>
            <person name="Le Paslier M.C."/>
            <person name="Lippi Y."/>
            <person name="Lorenzon L."/>
            <person name="Mandel J.R."/>
            <person name="Marage G."/>
            <person name="Marchand G."/>
            <person name="Marquand E."/>
            <person name="Bret-Mestries E."/>
            <person name="Morien E."/>
            <person name="Nambeesan S."/>
            <person name="Nguyen T."/>
            <person name="Pegot-Espagnet P."/>
            <person name="Pouilly N."/>
            <person name="Raftis F."/>
            <person name="Sallet E."/>
            <person name="Schiex T."/>
            <person name="Thomas J."/>
            <person name="Vandecasteele C."/>
            <person name="Vares D."/>
            <person name="Vear F."/>
            <person name="Vautrin S."/>
            <person name="Crespi M."/>
            <person name="Mangin B."/>
            <person name="Burke J.M."/>
            <person name="Salse J."/>
            <person name="Munos S."/>
            <person name="Vincourt P."/>
            <person name="Rieseberg L.H."/>
            <person name="Langlade N.B."/>
        </authorList>
    </citation>
    <scope>NUCLEOTIDE SEQUENCE [LARGE SCALE GENOMIC DNA]</scope>
    <source>
        <strain evidence="2">cv. SF193</strain>
    </source>
</reference>
<dbReference type="InParanoid" id="A0A251U5T6"/>